<keyword evidence="1" id="KW-1133">Transmembrane helix</keyword>
<organism evidence="2 3">
    <name type="scientific">Mycoplasma phocoenae</name>
    <dbReference type="NCBI Taxonomy" id="754517"/>
    <lineage>
        <taxon>Bacteria</taxon>
        <taxon>Bacillati</taxon>
        <taxon>Mycoplasmatota</taxon>
        <taxon>Mollicutes</taxon>
        <taxon>Mycoplasmataceae</taxon>
        <taxon>Mycoplasma</taxon>
    </lineage>
</organism>
<name>A0A858U6W8_9MOLU</name>
<dbReference type="KEGG" id="mphe:HGG69_01385"/>
<dbReference type="AlphaFoldDB" id="A0A858U6W8"/>
<accession>A0A858U6W8</accession>
<gene>
    <name evidence="2" type="ORF">HGG69_01385</name>
</gene>
<dbReference type="Proteomes" id="UP000501060">
    <property type="component" value="Chromosome"/>
</dbReference>
<evidence type="ECO:0000256" key="1">
    <source>
        <dbReference type="SAM" id="Phobius"/>
    </source>
</evidence>
<dbReference type="RefSeq" id="WP_169605024.1">
    <property type="nucleotide sequence ID" value="NZ_CP051481.1"/>
</dbReference>
<keyword evidence="3" id="KW-1185">Reference proteome</keyword>
<feature type="transmembrane region" description="Helical" evidence="1">
    <location>
        <begin position="84"/>
        <end position="106"/>
    </location>
</feature>
<keyword evidence="1" id="KW-0812">Transmembrane</keyword>
<protein>
    <submittedName>
        <fullName evidence="2">Uncharacterized protein</fullName>
    </submittedName>
</protein>
<evidence type="ECO:0000313" key="2">
    <source>
        <dbReference type="EMBL" id="QJG66973.1"/>
    </source>
</evidence>
<dbReference type="EMBL" id="CP051481">
    <property type="protein sequence ID" value="QJG66973.1"/>
    <property type="molecule type" value="Genomic_DNA"/>
</dbReference>
<sequence length="330" mass="38972">MLFAIFVTLWMSYKFCKSFPISITNSKNITGYKLKKPFVYGLKWSNPVIINLIIYVFAIIGFDIYVVVKIIFLLKNKTNINQAYMYIAALAITVVLITGCALYSFIVLKVKFKDLQYHSKNIEEDVKNELSKTYKNQSNKTFSLDIEQLKLEKQPPAIIIGIMKLDKMYRDIEKLNFKKAYSNALEIEAITNYYKHYVKTYTVYGNYFNEEYQKSITENIIDYTKDYSSTIEKQINWMNSVELQHKINKGDIKPEMLFVDRTNLYQVYKTKNKNSLVLTNTNEMFLLSFKPSLKINVIFEDQTLQVFDVYELLDFVRHQSWINMLKKTNK</sequence>
<proteinExistence type="predicted"/>
<reference evidence="2 3" key="1">
    <citation type="submission" date="2020-04" db="EMBL/GenBank/DDBJ databases">
        <title>Novel Mycoplasma species detected in Phocoena phocoena (harbor porpoise) from the USA.</title>
        <authorList>
            <person name="Volokhov D.V."/>
        </authorList>
    </citation>
    <scope>NUCLEOTIDE SEQUENCE [LARGE SCALE GENOMIC DNA]</scope>
    <source>
        <strain evidence="2 3">Phocoena C-264-GEN</strain>
    </source>
</reference>
<feature type="transmembrane region" description="Helical" evidence="1">
    <location>
        <begin position="48"/>
        <end position="72"/>
    </location>
</feature>
<evidence type="ECO:0000313" key="3">
    <source>
        <dbReference type="Proteomes" id="UP000501060"/>
    </source>
</evidence>
<keyword evidence="1" id="KW-0472">Membrane</keyword>